<evidence type="ECO:0000256" key="1">
    <source>
        <dbReference type="SAM" id="MobiDB-lite"/>
    </source>
</evidence>
<name>A0A8U0ABJ4_9EURY</name>
<sequence length="59" mass="6330">MQGGGTARPAGDGPAEPGVEGPEERLVLLVDEFRPRRLALVRNDRQHGERCLAGIPVGR</sequence>
<accession>A0A8U0ABJ4</accession>
<dbReference type="EMBL" id="CP096023">
    <property type="protein sequence ID" value="UPM45243.1"/>
    <property type="molecule type" value="Genomic_DNA"/>
</dbReference>
<feature type="compositionally biased region" description="Low complexity" evidence="1">
    <location>
        <begin position="9"/>
        <end position="20"/>
    </location>
</feature>
<dbReference type="GeneID" id="71930184"/>
<geneLocation type="plasmid" evidence="2 3">
    <name>unnamed4</name>
</geneLocation>
<keyword evidence="2" id="KW-0614">Plasmid</keyword>
<dbReference type="KEGG" id="haad:MW046_19015"/>
<reference evidence="2" key="1">
    <citation type="submission" date="2022-04" db="EMBL/GenBank/DDBJ databases">
        <title>Halocatena sp. nov., isolated from a salt lake.</title>
        <authorList>
            <person name="Cui H.-L."/>
        </authorList>
    </citation>
    <scope>NUCLEOTIDE SEQUENCE</scope>
    <source>
        <strain evidence="2">AD-1</strain>
        <plasmid evidence="2">unnamed4</plasmid>
    </source>
</reference>
<feature type="region of interest" description="Disordered" evidence="1">
    <location>
        <begin position="1"/>
        <end position="23"/>
    </location>
</feature>
<evidence type="ECO:0000313" key="2">
    <source>
        <dbReference type="EMBL" id="UPM45243.1"/>
    </source>
</evidence>
<dbReference type="AlphaFoldDB" id="A0A8U0ABJ4"/>
<evidence type="ECO:0000313" key="3">
    <source>
        <dbReference type="Proteomes" id="UP000831768"/>
    </source>
</evidence>
<protein>
    <submittedName>
        <fullName evidence="2">Uncharacterized protein</fullName>
    </submittedName>
</protein>
<dbReference type="RefSeq" id="WP_247995897.1">
    <property type="nucleotide sequence ID" value="NZ_CP096023.1"/>
</dbReference>
<organism evidence="2 3">
    <name type="scientific">Halocatena salina</name>
    <dbReference type="NCBI Taxonomy" id="2934340"/>
    <lineage>
        <taxon>Archaea</taxon>
        <taxon>Methanobacteriati</taxon>
        <taxon>Methanobacteriota</taxon>
        <taxon>Stenosarchaea group</taxon>
        <taxon>Halobacteria</taxon>
        <taxon>Halobacteriales</taxon>
        <taxon>Natronomonadaceae</taxon>
        <taxon>Halocatena</taxon>
    </lineage>
</organism>
<gene>
    <name evidence="2" type="ORF">MW046_19015</name>
</gene>
<dbReference type="Proteomes" id="UP000831768">
    <property type="component" value="Plasmid unnamed4"/>
</dbReference>
<keyword evidence="3" id="KW-1185">Reference proteome</keyword>
<proteinExistence type="predicted"/>